<name>A0A2X4UVQ8_9GAMM</name>
<dbReference type="AlphaFoldDB" id="A0A2X4UVQ8"/>
<accession>A0A2X4UVQ8</accession>
<protein>
    <submittedName>
        <fullName evidence="1">Uncharacterized protein</fullName>
    </submittedName>
</protein>
<evidence type="ECO:0000313" key="1">
    <source>
        <dbReference type="EMBL" id="SQI43947.1"/>
    </source>
</evidence>
<proteinExistence type="predicted"/>
<dbReference type="Proteomes" id="UP000249005">
    <property type="component" value="Chromosome 1"/>
</dbReference>
<organism evidence="1 2">
    <name type="scientific">Leminorella richardii</name>
    <dbReference type="NCBI Taxonomy" id="158841"/>
    <lineage>
        <taxon>Bacteria</taxon>
        <taxon>Pseudomonadati</taxon>
        <taxon>Pseudomonadota</taxon>
        <taxon>Gammaproteobacteria</taxon>
        <taxon>Enterobacterales</taxon>
        <taxon>Budviciaceae</taxon>
        <taxon>Leminorella</taxon>
    </lineage>
</organism>
<keyword evidence="2" id="KW-1185">Reference proteome</keyword>
<gene>
    <name evidence="1" type="ORF">NCTC12151_03322</name>
</gene>
<reference evidence="1 2" key="1">
    <citation type="submission" date="2018-06" db="EMBL/GenBank/DDBJ databases">
        <authorList>
            <consortium name="Pathogen Informatics"/>
            <person name="Doyle S."/>
        </authorList>
    </citation>
    <scope>NUCLEOTIDE SEQUENCE [LARGE SCALE GENOMIC DNA]</scope>
    <source>
        <strain evidence="1 2">NCTC12151</strain>
    </source>
</reference>
<dbReference type="RefSeq" id="WP_111741618.1">
    <property type="nucleotide sequence ID" value="NZ_LR698987.1"/>
</dbReference>
<dbReference type="EMBL" id="LS483470">
    <property type="protein sequence ID" value="SQI43947.1"/>
    <property type="molecule type" value="Genomic_DNA"/>
</dbReference>
<dbReference type="KEGG" id="lri:NCTC12151_03322"/>
<sequence>MSLKLFGYYLVEISPKPDWIDINSPKILTVSKCLGTLHPLLEGCFYINQAKNHKNYQKSLKLDDAKFADLKKAVNTLYEQQKIDFDSRFQHYQDARTFYENYLYQLENIKIVALAVEEQNTDSLLNELADSTHAFLLPEDNVIEGELLGYDILGYEFDFCHSYLCNGLDKEISQHFTLRVNELGLIQNAYAEVDAFAHHIKEMGEPVLWLPFAIYDCSK</sequence>
<evidence type="ECO:0000313" key="2">
    <source>
        <dbReference type="Proteomes" id="UP000249005"/>
    </source>
</evidence>
<dbReference type="OrthoDB" id="2943406at2"/>